<evidence type="ECO:0000313" key="2">
    <source>
        <dbReference type="Proteomes" id="UP000583639"/>
    </source>
</evidence>
<dbReference type="Pfam" id="PF12992">
    <property type="entry name" value="DUF3876"/>
    <property type="match status" value="1"/>
</dbReference>
<accession>A0A848QWN5</accession>
<dbReference type="EMBL" id="JABDSI010000115">
    <property type="protein sequence ID" value="NMW40614.1"/>
    <property type="molecule type" value="Genomic_DNA"/>
</dbReference>
<sequence>MSLSKVKMLQVSKCLIGLAVVMLQSCDVEENRRDLLCGNWESVEGKPDVLIYKEGEAYKVTVFRRSGLRRKLKPETYLLQEENGNLFMNTGFRIDVSYNEATDVLTFSPNGDYVRSTKKKEDDTEDDFGFDIAEDAIQGASFSELEDALKEAKEKMYKC</sequence>
<organism evidence="1 2">
    <name type="scientific">Phocaeicola vulgatus</name>
    <name type="common">Bacteroides vulgatus</name>
    <dbReference type="NCBI Taxonomy" id="821"/>
    <lineage>
        <taxon>Bacteria</taxon>
        <taxon>Pseudomonadati</taxon>
        <taxon>Bacteroidota</taxon>
        <taxon>Bacteroidia</taxon>
        <taxon>Bacteroidales</taxon>
        <taxon>Bacteroidaceae</taxon>
        <taxon>Phocaeicola</taxon>
    </lineage>
</organism>
<dbReference type="Proteomes" id="UP000583639">
    <property type="component" value="Unassembled WGS sequence"/>
</dbReference>
<dbReference type="AlphaFoldDB" id="A0A848QWN5"/>
<gene>
    <name evidence="1" type="ORF">HKQ55_10775</name>
</gene>
<comment type="caution">
    <text evidence="1">The sequence shown here is derived from an EMBL/GenBank/DDBJ whole genome shotgun (WGS) entry which is preliminary data.</text>
</comment>
<reference evidence="1 2" key="1">
    <citation type="submission" date="2020-04" db="EMBL/GenBank/DDBJ databases">
        <title>A novel gut-associated lysogenic phage, Bacteroides phage BV01, alters the host transcriptome and bile acid metabolism in Bacteroides vulgatus.</title>
        <authorList>
            <person name="Campbell D.E."/>
            <person name="Ly L."/>
            <person name="Ridlon J.M."/>
            <person name="Hsiao A."/>
            <person name="Degnan P.H."/>
        </authorList>
    </citation>
    <scope>NUCLEOTIDE SEQUENCE [LARGE SCALE GENOMIC DNA]</scope>
    <source>
        <strain evidence="1 2">VPI-BV8526</strain>
    </source>
</reference>
<dbReference type="PROSITE" id="PS51257">
    <property type="entry name" value="PROKAR_LIPOPROTEIN"/>
    <property type="match status" value="1"/>
</dbReference>
<dbReference type="InterPro" id="IPR024452">
    <property type="entry name" value="DUF3876"/>
</dbReference>
<protein>
    <submittedName>
        <fullName evidence="1">DUF3876 domain-containing protein</fullName>
    </submittedName>
</protein>
<name>A0A848QWN5_PHOVU</name>
<evidence type="ECO:0000313" key="1">
    <source>
        <dbReference type="EMBL" id="NMW40614.1"/>
    </source>
</evidence>
<proteinExistence type="predicted"/>